<dbReference type="SUPFAM" id="SSF69645">
    <property type="entry name" value="Arp2/3 complex subunits"/>
    <property type="match status" value="1"/>
</dbReference>
<dbReference type="EMBL" id="GBRH01174606">
    <property type="protein sequence ID" value="JAE23290.1"/>
    <property type="molecule type" value="Transcribed_RNA"/>
</dbReference>
<comment type="similarity">
    <text evidence="2 6">Belongs to the ARPC2 family.</text>
</comment>
<dbReference type="AlphaFoldDB" id="A0A0A9GDW7"/>
<dbReference type="InterPro" id="IPR007188">
    <property type="entry name" value="ARPC2"/>
</dbReference>
<dbReference type="Gene3D" id="3.30.1460.20">
    <property type="match status" value="1"/>
</dbReference>
<dbReference type="PANTHER" id="PTHR12058">
    <property type="entry name" value="ARP2/3 COMPLEX 34 KDA SUBUNIT"/>
    <property type="match status" value="1"/>
</dbReference>
<comment type="subunit">
    <text evidence="6">Component of the Arp2/3 complex.</text>
</comment>
<keyword evidence="5 6" id="KW-0206">Cytoskeleton</keyword>
<evidence type="ECO:0000256" key="1">
    <source>
        <dbReference type="ARBA" id="ARBA00004245"/>
    </source>
</evidence>
<dbReference type="GO" id="GO:0030041">
    <property type="term" value="P:actin filament polymerization"/>
    <property type="evidence" value="ECO:0007669"/>
    <property type="project" value="InterPro"/>
</dbReference>
<dbReference type="InterPro" id="IPR034666">
    <property type="entry name" value="ARPC2/4"/>
</dbReference>
<dbReference type="GO" id="GO:0051015">
    <property type="term" value="F:actin filament binding"/>
    <property type="evidence" value="ECO:0007669"/>
    <property type="project" value="TreeGrafter"/>
</dbReference>
<dbReference type="GO" id="GO:0005885">
    <property type="term" value="C:Arp2/3 protein complex"/>
    <property type="evidence" value="ECO:0007669"/>
    <property type="project" value="InterPro"/>
</dbReference>
<sequence>MRFQDSIDIVLATSFLQEFVEARRTAALNNSPSCMWSPAPPLELKGVPVHALSANAGFVTFVVFPRHVEDKRLDKTVWSLLTFHAYVSYHVKVKPSFSWFHILFV</sequence>
<evidence type="ECO:0000256" key="3">
    <source>
        <dbReference type="ARBA" id="ARBA00022490"/>
    </source>
</evidence>
<dbReference type="GO" id="GO:0005200">
    <property type="term" value="F:structural constituent of cytoskeleton"/>
    <property type="evidence" value="ECO:0007669"/>
    <property type="project" value="TreeGrafter"/>
</dbReference>
<dbReference type="PANTHER" id="PTHR12058:SF0">
    <property type="entry name" value="ACTIN-RELATED PROTEIN 2_3 COMPLEX SUBUNIT 2"/>
    <property type="match status" value="1"/>
</dbReference>
<reference evidence="7" key="1">
    <citation type="submission" date="2014-09" db="EMBL/GenBank/DDBJ databases">
        <authorList>
            <person name="Magalhaes I.L.F."/>
            <person name="Oliveira U."/>
            <person name="Santos F.R."/>
            <person name="Vidigal T.H.D.A."/>
            <person name="Brescovit A.D."/>
            <person name="Santos A.J."/>
        </authorList>
    </citation>
    <scope>NUCLEOTIDE SEQUENCE</scope>
    <source>
        <tissue evidence="7">Shoot tissue taken approximately 20 cm above the soil surface</tissue>
    </source>
</reference>
<comment type="function">
    <text evidence="6">Functions as actin-binding component of the Arp2/3 complex which is involved in regulation of actin polymerization and together with an activating nucleation-promoting factor (NPF) mediates the formation of branched actin networks.</text>
</comment>
<keyword evidence="3 6" id="KW-0963">Cytoplasm</keyword>
<evidence type="ECO:0000256" key="6">
    <source>
        <dbReference type="RuleBase" id="RU364015"/>
    </source>
</evidence>
<evidence type="ECO:0000256" key="4">
    <source>
        <dbReference type="ARBA" id="ARBA00023203"/>
    </source>
</evidence>
<evidence type="ECO:0000313" key="7">
    <source>
        <dbReference type="EMBL" id="JAE23290.1"/>
    </source>
</evidence>
<dbReference type="GO" id="GO:0034314">
    <property type="term" value="P:Arp2/3 complex-mediated actin nucleation"/>
    <property type="evidence" value="ECO:0007669"/>
    <property type="project" value="InterPro"/>
</dbReference>
<accession>A0A0A9GDW7</accession>
<dbReference type="Pfam" id="PF04045">
    <property type="entry name" value="P34-Arc"/>
    <property type="match status" value="1"/>
</dbReference>
<name>A0A0A9GDW7_ARUDO</name>
<proteinExistence type="inferred from homology"/>
<protein>
    <recommendedName>
        <fullName evidence="6">Arp2/3 complex 34 kDa subunit</fullName>
    </recommendedName>
</protein>
<evidence type="ECO:0000256" key="5">
    <source>
        <dbReference type="ARBA" id="ARBA00023212"/>
    </source>
</evidence>
<keyword evidence="4 6" id="KW-0009">Actin-binding</keyword>
<organism evidence="7">
    <name type="scientific">Arundo donax</name>
    <name type="common">Giant reed</name>
    <name type="synonym">Donax arundinaceus</name>
    <dbReference type="NCBI Taxonomy" id="35708"/>
    <lineage>
        <taxon>Eukaryota</taxon>
        <taxon>Viridiplantae</taxon>
        <taxon>Streptophyta</taxon>
        <taxon>Embryophyta</taxon>
        <taxon>Tracheophyta</taxon>
        <taxon>Spermatophyta</taxon>
        <taxon>Magnoliopsida</taxon>
        <taxon>Liliopsida</taxon>
        <taxon>Poales</taxon>
        <taxon>Poaceae</taxon>
        <taxon>PACMAD clade</taxon>
        <taxon>Arundinoideae</taxon>
        <taxon>Arundineae</taxon>
        <taxon>Arundo</taxon>
    </lineage>
</organism>
<evidence type="ECO:0000256" key="2">
    <source>
        <dbReference type="ARBA" id="ARBA00007192"/>
    </source>
</evidence>
<reference evidence="7" key="2">
    <citation type="journal article" date="2015" name="Data Brief">
        <title>Shoot transcriptome of the giant reed, Arundo donax.</title>
        <authorList>
            <person name="Barrero R.A."/>
            <person name="Guerrero F.D."/>
            <person name="Moolhuijzen P."/>
            <person name="Goolsby J.A."/>
            <person name="Tidwell J."/>
            <person name="Bellgard S.E."/>
            <person name="Bellgard M.I."/>
        </authorList>
    </citation>
    <scope>NUCLEOTIDE SEQUENCE</scope>
    <source>
        <tissue evidence="7">Shoot tissue taken approximately 20 cm above the soil surface</tissue>
    </source>
</reference>
<comment type="subcellular location">
    <subcellularLocation>
        <location evidence="1 6">Cytoplasm</location>
        <location evidence="1 6">Cytoskeleton</location>
    </subcellularLocation>
</comment>